<dbReference type="RefSeq" id="WP_075738143.1">
    <property type="nucleotide sequence ID" value="NZ_CP016076.1"/>
</dbReference>
<keyword evidence="3" id="KW-1185">Reference proteome</keyword>
<dbReference type="Proteomes" id="UP000185511">
    <property type="component" value="Chromosome"/>
</dbReference>
<proteinExistence type="predicted"/>
<evidence type="ECO:0000313" key="3">
    <source>
        <dbReference type="Proteomes" id="UP000185511"/>
    </source>
</evidence>
<dbReference type="KEGG" id="acad:UA74_01300"/>
<dbReference type="AlphaFoldDB" id="A0AAC9PPR8"/>
<feature type="compositionally biased region" description="Polar residues" evidence="1">
    <location>
        <begin position="210"/>
        <end position="224"/>
    </location>
</feature>
<protein>
    <submittedName>
        <fullName evidence="2">Uncharacterized protein</fullName>
    </submittedName>
</protein>
<gene>
    <name evidence="2" type="ORF">UA74_01300</name>
</gene>
<name>A0AAC9PPR8_9PSEU</name>
<organism evidence="2 3">
    <name type="scientific">Actinoalloteichus fjordicus</name>
    <dbReference type="NCBI Taxonomy" id="1612552"/>
    <lineage>
        <taxon>Bacteria</taxon>
        <taxon>Bacillati</taxon>
        <taxon>Actinomycetota</taxon>
        <taxon>Actinomycetes</taxon>
        <taxon>Pseudonocardiales</taxon>
        <taxon>Pseudonocardiaceae</taxon>
        <taxon>Actinoalloteichus</taxon>
    </lineage>
</organism>
<feature type="region of interest" description="Disordered" evidence="1">
    <location>
        <begin position="210"/>
        <end position="234"/>
    </location>
</feature>
<accession>A0AAC9PPR8</accession>
<reference evidence="3" key="1">
    <citation type="submission" date="2016-06" db="EMBL/GenBank/DDBJ databases">
        <title>Complete genome sequence of Actinoalloteichus fjordicus DSM 46855 (=ADI127-17), type strain of the new species Actinoalloteichus fjordicus.</title>
        <authorList>
            <person name="Ruckert C."/>
            <person name="Nouioui I."/>
            <person name="Willmese J."/>
            <person name="van Wezel G."/>
            <person name="Klenk H.-P."/>
            <person name="Kalinowski J."/>
            <person name="Zotchev S.B."/>
        </authorList>
    </citation>
    <scope>NUCLEOTIDE SEQUENCE [LARGE SCALE GENOMIC DNA]</scope>
    <source>
        <strain evidence="3">ADI127-7</strain>
    </source>
</reference>
<evidence type="ECO:0000313" key="2">
    <source>
        <dbReference type="EMBL" id="APU12350.1"/>
    </source>
</evidence>
<dbReference type="EMBL" id="CP016076">
    <property type="protein sequence ID" value="APU12350.1"/>
    <property type="molecule type" value="Genomic_DNA"/>
</dbReference>
<evidence type="ECO:0000256" key="1">
    <source>
        <dbReference type="SAM" id="MobiDB-lite"/>
    </source>
</evidence>
<sequence length="234" mass="24046">MSEAFDAEPELIRAHAGKILDLATRMDTADGAADETLDNNAFGIFGQFLAIGRVAQGALVKGVLSISAGTVHLGKDALDATASTYEGIEQVGAAAAGMAGAVQGAGVVVGAVRGIVRDLIAQVCGDIAEAFVKWGIAALLTAGIAVGGMIADGVRIALKWADKVREWMDKLGTALSNLLTRLDELGSGTHQIGTQIGSFFQNAQAPGNATFSDVSPQPTINSSRGRLRSDQGRL</sequence>